<protein>
    <submittedName>
        <fullName evidence="2">Uncharacterized protein</fullName>
    </submittedName>
</protein>
<gene>
    <name evidence="2" type="ORF">OXX778_LOCUS12168</name>
</gene>
<dbReference type="AlphaFoldDB" id="A0A814AJL6"/>
<feature type="transmembrane region" description="Helical" evidence="1">
    <location>
        <begin position="384"/>
        <end position="401"/>
    </location>
</feature>
<feature type="transmembrane region" description="Helical" evidence="1">
    <location>
        <begin position="44"/>
        <end position="66"/>
    </location>
</feature>
<dbReference type="EMBL" id="CAJNOC010002164">
    <property type="protein sequence ID" value="CAF0916358.1"/>
    <property type="molecule type" value="Genomic_DNA"/>
</dbReference>
<keyword evidence="1" id="KW-0472">Membrane</keyword>
<reference evidence="2" key="1">
    <citation type="submission" date="2021-02" db="EMBL/GenBank/DDBJ databases">
        <authorList>
            <person name="Nowell W R."/>
        </authorList>
    </citation>
    <scope>NUCLEOTIDE SEQUENCE</scope>
    <source>
        <strain evidence="2">Ploen Becks lab</strain>
    </source>
</reference>
<keyword evidence="1" id="KW-1133">Transmembrane helix</keyword>
<dbReference type="OrthoDB" id="10658800at2759"/>
<feature type="transmembrane region" description="Helical" evidence="1">
    <location>
        <begin position="227"/>
        <end position="248"/>
    </location>
</feature>
<comment type="caution">
    <text evidence="2">The sequence shown here is derived from an EMBL/GenBank/DDBJ whole genome shotgun (WGS) entry which is preliminary data.</text>
</comment>
<feature type="transmembrane region" description="Helical" evidence="1">
    <location>
        <begin position="12"/>
        <end position="38"/>
    </location>
</feature>
<sequence>MSDRNKILKINFKICEFFLINLINENISFILLLLIPFLHNEINGYGLILSLPFACIFMIISSQSWLELKSRFKSQENTFSTKKYDSKTTNYDLFNILKSTIGINLAIIVSIFVILNSLALHSVTIKWFFEDVLNHLFNDLDEINQECFSKKSFFVSLNSSENTSDNSLFQVKNSNQHMVFKSKEWMIITEVFCSILYSICFALVIFYNQRNPRNLKNDEITTRFQKILKLIFSFLLILLVVTIMSLSLSIDSFKFVVECESFVKNSSPGFFMGIAIFTSAFYYQIQNDLKNKLQSSSQRIKSNNFNNTEKSRTINLSTIFQAALITLISIIFVNLDQDLNPLESETDDTNMNNETENIYNSKSSSSRSNLLLLFFYPSKDNMKYLSIFILSFFSIFNMVFITKYNLIIIWTISFLMINLIIVSCVLVINYFPYQVLIDLDSSTESKKLFFENRENFPLIRQQGSKERPKIYNLESKNINDKDLDDENIIDEVFADHMGELKIKALSNKSLSFGDNQPNMKSAYKATIGYFIFIICCVLFNLILDFYKINFDDWLNVLMYFGLIFIILVLMTIVILVCFIRNCRESIYSKRFDFKSFYLPYNQLFMVFLNVFLIMRFGLVHVKVLFIFHTVFLVSLLIYYKIFVNFVIKKLYKVKQTFQILKSDTGVFVIN</sequence>
<organism evidence="2 3">
    <name type="scientific">Brachionus calyciflorus</name>
    <dbReference type="NCBI Taxonomy" id="104777"/>
    <lineage>
        <taxon>Eukaryota</taxon>
        <taxon>Metazoa</taxon>
        <taxon>Spiralia</taxon>
        <taxon>Gnathifera</taxon>
        <taxon>Rotifera</taxon>
        <taxon>Eurotatoria</taxon>
        <taxon>Monogononta</taxon>
        <taxon>Pseudotrocha</taxon>
        <taxon>Ploima</taxon>
        <taxon>Brachionidae</taxon>
        <taxon>Brachionus</taxon>
    </lineage>
</organism>
<feature type="transmembrane region" description="Helical" evidence="1">
    <location>
        <begin position="268"/>
        <end position="285"/>
    </location>
</feature>
<feature type="transmembrane region" description="Helical" evidence="1">
    <location>
        <begin position="558"/>
        <end position="579"/>
    </location>
</feature>
<evidence type="ECO:0000256" key="1">
    <source>
        <dbReference type="SAM" id="Phobius"/>
    </source>
</evidence>
<feature type="transmembrane region" description="Helical" evidence="1">
    <location>
        <begin position="185"/>
        <end position="207"/>
    </location>
</feature>
<dbReference type="Proteomes" id="UP000663879">
    <property type="component" value="Unassembled WGS sequence"/>
</dbReference>
<feature type="transmembrane region" description="Helical" evidence="1">
    <location>
        <begin position="600"/>
        <end position="618"/>
    </location>
</feature>
<name>A0A814AJL6_9BILA</name>
<feature type="transmembrane region" description="Helical" evidence="1">
    <location>
        <begin position="624"/>
        <end position="647"/>
    </location>
</feature>
<evidence type="ECO:0000313" key="2">
    <source>
        <dbReference type="EMBL" id="CAF0916358.1"/>
    </source>
</evidence>
<evidence type="ECO:0000313" key="3">
    <source>
        <dbReference type="Proteomes" id="UP000663879"/>
    </source>
</evidence>
<accession>A0A814AJL6</accession>
<feature type="transmembrane region" description="Helical" evidence="1">
    <location>
        <begin position="527"/>
        <end position="546"/>
    </location>
</feature>
<proteinExistence type="predicted"/>
<keyword evidence="3" id="KW-1185">Reference proteome</keyword>
<keyword evidence="1" id="KW-0812">Transmembrane</keyword>
<feature type="transmembrane region" description="Helical" evidence="1">
    <location>
        <begin position="407"/>
        <end position="431"/>
    </location>
</feature>